<dbReference type="SUPFAM" id="SSF51316">
    <property type="entry name" value="Mss4-like"/>
    <property type="match status" value="1"/>
</dbReference>
<dbReference type="InterPro" id="IPR011057">
    <property type="entry name" value="Mss4-like_sf"/>
</dbReference>
<dbReference type="Proteomes" id="UP000526408">
    <property type="component" value="Unassembled WGS sequence"/>
</dbReference>
<proteinExistence type="predicted"/>
<gene>
    <name evidence="1" type="ORF">HCU73_11070</name>
</gene>
<dbReference type="Gene3D" id="3.90.1590.10">
    <property type="entry name" value="glutathione-dependent formaldehyde- activating enzyme (gfa)"/>
    <property type="match status" value="1"/>
</dbReference>
<evidence type="ECO:0000313" key="1">
    <source>
        <dbReference type="EMBL" id="NKX45134.1"/>
    </source>
</evidence>
<evidence type="ECO:0000313" key="2">
    <source>
        <dbReference type="Proteomes" id="UP000526408"/>
    </source>
</evidence>
<name>A0A7X6JZ37_9RHOB</name>
<reference evidence="1 2" key="1">
    <citation type="submission" date="2020-04" db="EMBL/GenBank/DDBJ databases">
        <authorList>
            <person name="Yoon J."/>
        </authorList>
    </citation>
    <scope>NUCLEOTIDE SEQUENCE [LARGE SCALE GENOMIC DNA]</scope>
    <source>
        <strain evidence="1 2">KMU-115</strain>
    </source>
</reference>
<comment type="caution">
    <text evidence="1">The sequence shown here is derived from an EMBL/GenBank/DDBJ whole genome shotgun (WGS) entry which is preliminary data.</text>
</comment>
<protein>
    <submittedName>
        <fullName evidence="1">GFA family protein</fullName>
    </submittedName>
</protein>
<dbReference type="AlphaFoldDB" id="A0A7X6JZ37"/>
<dbReference type="EMBL" id="JAAZQQ010000003">
    <property type="protein sequence ID" value="NKX45134.1"/>
    <property type="molecule type" value="Genomic_DNA"/>
</dbReference>
<accession>A0A7X6JZ37</accession>
<organism evidence="1 2">
    <name type="scientific">Roseicyclus persicicus</name>
    <dbReference type="NCBI Taxonomy" id="2650661"/>
    <lineage>
        <taxon>Bacteria</taxon>
        <taxon>Pseudomonadati</taxon>
        <taxon>Pseudomonadota</taxon>
        <taxon>Alphaproteobacteria</taxon>
        <taxon>Rhodobacterales</taxon>
        <taxon>Roseobacteraceae</taxon>
        <taxon>Roseicyclus</taxon>
    </lineage>
</organism>
<sequence>MCQRWNGVLHGSFDAEAQAVTVTGPVTRHPSSSFSERAFCAVCGSHLWMRNTDEADQNYEFMPGLFPAAAGFPLISEIYTDRAPAYLRLSGDHRRATGAEYESKHLFVEGDTP</sequence>
<keyword evidence="2" id="KW-1185">Reference proteome</keyword>